<feature type="transmembrane region" description="Helical" evidence="5">
    <location>
        <begin position="56"/>
        <end position="77"/>
    </location>
</feature>
<comment type="caution">
    <text evidence="7">The sequence shown here is derived from an EMBL/GenBank/DDBJ whole genome shotgun (WGS) entry which is preliminary data.</text>
</comment>
<evidence type="ECO:0000313" key="7">
    <source>
        <dbReference type="EMBL" id="EFV00579.1"/>
    </source>
</evidence>
<protein>
    <recommendedName>
        <fullName evidence="5">Transport permease protein</fullName>
    </recommendedName>
</protein>
<dbReference type="GO" id="GO:0043190">
    <property type="term" value="C:ATP-binding cassette (ABC) transporter complex"/>
    <property type="evidence" value="ECO:0007669"/>
    <property type="project" value="InterPro"/>
</dbReference>
<name>E6MK60_9FIRM</name>
<keyword evidence="5" id="KW-1003">Cell membrane</keyword>
<dbReference type="PIRSF" id="PIRSF006648">
    <property type="entry name" value="DrrB"/>
    <property type="match status" value="1"/>
</dbReference>
<dbReference type="Pfam" id="PF01061">
    <property type="entry name" value="ABC2_membrane"/>
    <property type="match status" value="1"/>
</dbReference>
<keyword evidence="4 5" id="KW-0472">Membrane</keyword>
<feature type="transmembrane region" description="Helical" evidence="5">
    <location>
        <begin position="130"/>
        <end position="154"/>
    </location>
</feature>
<dbReference type="HOGENOM" id="CLU_099748_0_0_9"/>
<dbReference type="EMBL" id="AEQN01000033">
    <property type="protein sequence ID" value="EFV00579.1"/>
    <property type="molecule type" value="Genomic_DNA"/>
</dbReference>
<reference evidence="7 8" key="1">
    <citation type="submission" date="2010-12" db="EMBL/GenBank/DDBJ databases">
        <authorList>
            <person name="Muzny D."/>
            <person name="Qin X."/>
            <person name="Deng J."/>
            <person name="Jiang H."/>
            <person name="Liu Y."/>
            <person name="Qu J."/>
            <person name="Song X.-Z."/>
            <person name="Zhang L."/>
            <person name="Thornton R."/>
            <person name="Coyle M."/>
            <person name="Francisco L."/>
            <person name="Jackson L."/>
            <person name="Javaid M."/>
            <person name="Korchina V."/>
            <person name="Kovar C."/>
            <person name="Mata R."/>
            <person name="Mathew T."/>
            <person name="Ngo R."/>
            <person name="Nguyen L."/>
            <person name="Nguyen N."/>
            <person name="Okwuonu G."/>
            <person name="Ongeri F."/>
            <person name="Pham C."/>
            <person name="Simmons D."/>
            <person name="Wilczek-Boney K."/>
            <person name="Hale W."/>
            <person name="Jakkamsetti A."/>
            <person name="Pham P."/>
            <person name="Ruth R."/>
            <person name="San Lucas F."/>
            <person name="Warren J."/>
            <person name="Zhang J."/>
            <person name="Zhao Z."/>
            <person name="Zhou C."/>
            <person name="Zhu D."/>
            <person name="Lee S."/>
            <person name="Bess C."/>
            <person name="Blankenburg K."/>
            <person name="Forbes L."/>
            <person name="Fu Q."/>
            <person name="Gubbala S."/>
            <person name="Hirani K."/>
            <person name="Jayaseelan J.C."/>
            <person name="Lara F."/>
            <person name="Munidasa M."/>
            <person name="Palculict T."/>
            <person name="Patil S."/>
            <person name="Pu L.-L."/>
            <person name="Saada N."/>
            <person name="Tang L."/>
            <person name="Weissenberger G."/>
            <person name="Zhu Y."/>
            <person name="Hemphill L."/>
            <person name="Shang Y."/>
            <person name="Youmans B."/>
            <person name="Ayvaz T."/>
            <person name="Ross M."/>
            <person name="Santibanez J."/>
            <person name="Aqrawi P."/>
            <person name="Gross S."/>
            <person name="Joshi V."/>
            <person name="Fowler G."/>
            <person name="Nazareth L."/>
            <person name="Reid J."/>
            <person name="Worley K."/>
            <person name="Petrosino J."/>
            <person name="Highlander S."/>
            <person name="Gibbs R."/>
        </authorList>
    </citation>
    <scope>NUCLEOTIDE SEQUENCE [LARGE SCALE GENOMIC DNA]</scope>
    <source>
        <strain evidence="7 8">ATCC 23263</strain>
    </source>
</reference>
<organism evidence="7 8">
    <name type="scientific">Pseudoramibacter alactolyticus ATCC 23263</name>
    <dbReference type="NCBI Taxonomy" id="887929"/>
    <lineage>
        <taxon>Bacteria</taxon>
        <taxon>Bacillati</taxon>
        <taxon>Bacillota</taxon>
        <taxon>Clostridia</taxon>
        <taxon>Eubacteriales</taxon>
        <taxon>Eubacteriaceae</taxon>
        <taxon>Pseudoramibacter</taxon>
    </lineage>
</organism>
<evidence type="ECO:0000256" key="3">
    <source>
        <dbReference type="ARBA" id="ARBA00022989"/>
    </source>
</evidence>
<dbReference type="InterPro" id="IPR013525">
    <property type="entry name" value="ABC2_TM"/>
</dbReference>
<dbReference type="PROSITE" id="PS51012">
    <property type="entry name" value="ABC_TM2"/>
    <property type="match status" value="1"/>
</dbReference>
<keyword evidence="3 5" id="KW-1133">Transmembrane helix</keyword>
<evidence type="ECO:0000313" key="8">
    <source>
        <dbReference type="Proteomes" id="UP000004754"/>
    </source>
</evidence>
<sequence>MRMLLFAKRNVKEVLRDPVNLFFGLGFPLALLALLSMINAAIPPEAENPMFQIENLAPGLAMFGSVFMALFAGMLLSKDRTSSFLMRLFASPMTSGDFILGYTLPMLVITIGQAAITLLAAGALGLEINIHILFAVAVTALTSLLFVGAGLFFGSLLNDKAVGGVCGALLTNVAGWLSGVFVPIDLIGGAFKKTTNVLPFYHGMEAIRAALSGSAGQMLPHLAVVMGYAVVIFALAMIVFKRKMSG</sequence>
<comment type="subcellular location">
    <subcellularLocation>
        <location evidence="5">Cell membrane</location>
        <topology evidence="5">Multi-pass membrane protein</topology>
    </subcellularLocation>
    <subcellularLocation>
        <location evidence="1">Membrane</location>
        <topology evidence="1">Multi-pass membrane protein</topology>
    </subcellularLocation>
</comment>
<accession>E6MK60</accession>
<dbReference type="InterPro" id="IPR000412">
    <property type="entry name" value="ABC_2_transport"/>
</dbReference>
<keyword evidence="8" id="KW-1185">Reference proteome</keyword>
<dbReference type="InterPro" id="IPR047817">
    <property type="entry name" value="ABC2_TM_bact-type"/>
</dbReference>
<keyword evidence="2 5" id="KW-0812">Transmembrane</keyword>
<dbReference type="GO" id="GO:0140359">
    <property type="term" value="F:ABC-type transporter activity"/>
    <property type="evidence" value="ECO:0007669"/>
    <property type="project" value="InterPro"/>
</dbReference>
<feature type="transmembrane region" description="Helical" evidence="5">
    <location>
        <begin position="98"/>
        <end position="124"/>
    </location>
</feature>
<comment type="similarity">
    <text evidence="5">Belongs to the ABC-2 integral membrane protein family.</text>
</comment>
<evidence type="ECO:0000259" key="6">
    <source>
        <dbReference type="PROSITE" id="PS51012"/>
    </source>
</evidence>
<dbReference type="InterPro" id="IPR051784">
    <property type="entry name" value="Nod_factor_ABC_transporter"/>
</dbReference>
<feature type="transmembrane region" description="Helical" evidence="5">
    <location>
        <begin position="161"/>
        <end position="184"/>
    </location>
</feature>
<dbReference type="STRING" id="887929.HMP0721_2396"/>
<dbReference type="Proteomes" id="UP000004754">
    <property type="component" value="Unassembled WGS sequence"/>
</dbReference>
<keyword evidence="5" id="KW-0813">Transport</keyword>
<proteinExistence type="inferred from homology"/>
<evidence type="ECO:0000256" key="2">
    <source>
        <dbReference type="ARBA" id="ARBA00022692"/>
    </source>
</evidence>
<dbReference type="PRINTS" id="PR00164">
    <property type="entry name" value="ABC2TRNSPORT"/>
</dbReference>
<gene>
    <name evidence="7" type="ORF">HMP0721_2396</name>
</gene>
<evidence type="ECO:0000256" key="4">
    <source>
        <dbReference type="ARBA" id="ARBA00023136"/>
    </source>
</evidence>
<dbReference type="OrthoDB" id="162334at2"/>
<dbReference type="eggNOG" id="COG1511">
    <property type="taxonomic scope" value="Bacteria"/>
</dbReference>
<evidence type="ECO:0000256" key="5">
    <source>
        <dbReference type="RuleBase" id="RU361157"/>
    </source>
</evidence>
<dbReference type="RefSeq" id="WP_006599817.1">
    <property type="nucleotide sequence ID" value="NZ_GL622359.1"/>
</dbReference>
<dbReference type="PANTHER" id="PTHR43229">
    <property type="entry name" value="NODULATION PROTEIN J"/>
    <property type="match status" value="1"/>
</dbReference>
<evidence type="ECO:0000256" key="1">
    <source>
        <dbReference type="ARBA" id="ARBA00004141"/>
    </source>
</evidence>
<feature type="transmembrane region" description="Helical" evidence="5">
    <location>
        <begin position="218"/>
        <end position="240"/>
    </location>
</feature>
<dbReference type="AlphaFoldDB" id="E6MK60"/>
<dbReference type="PANTHER" id="PTHR43229:SF2">
    <property type="entry name" value="NODULATION PROTEIN J"/>
    <property type="match status" value="1"/>
</dbReference>
<feature type="domain" description="ABC transmembrane type-2" evidence="6">
    <location>
        <begin position="19"/>
        <end position="243"/>
    </location>
</feature>
<comment type="caution">
    <text evidence="5">Lacks conserved residue(s) required for the propagation of feature annotation.</text>
</comment>